<dbReference type="PANTHER" id="PTHR33222:SF4">
    <property type="entry name" value="PROTEIN CURVATURE THYLAKOID 1A, CHLOROPLASTIC"/>
    <property type="match status" value="1"/>
</dbReference>
<accession>A0A7S0RU59</accession>
<keyword evidence="2" id="KW-0472">Membrane</keyword>
<dbReference type="GO" id="GO:0016020">
    <property type="term" value="C:membrane"/>
    <property type="evidence" value="ECO:0007669"/>
    <property type="project" value="UniProtKB-SubCell"/>
</dbReference>
<proteinExistence type="predicted"/>
<reference evidence="4" key="1">
    <citation type="submission" date="2021-01" db="EMBL/GenBank/DDBJ databases">
        <authorList>
            <person name="Corre E."/>
            <person name="Pelletier E."/>
            <person name="Niang G."/>
            <person name="Scheremetjew M."/>
            <person name="Finn R."/>
            <person name="Kale V."/>
            <person name="Holt S."/>
            <person name="Cochrane G."/>
            <person name="Meng A."/>
            <person name="Brown T."/>
            <person name="Cohen L."/>
        </authorList>
    </citation>
    <scope>NUCLEOTIDE SEQUENCE</scope>
    <source>
        <strain evidence="4">SAG 11-49</strain>
    </source>
</reference>
<dbReference type="AlphaFoldDB" id="A0A7S0RU59"/>
<dbReference type="PANTHER" id="PTHR33222">
    <property type="match status" value="1"/>
</dbReference>
<feature type="transmembrane region" description="Helical" evidence="2">
    <location>
        <begin position="99"/>
        <end position="119"/>
    </location>
</feature>
<dbReference type="GO" id="GO:0009579">
    <property type="term" value="C:thylakoid"/>
    <property type="evidence" value="ECO:0007669"/>
    <property type="project" value="InterPro"/>
</dbReference>
<organism evidence="4">
    <name type="scientific">Chlamydomonas leiostraca</name>
    <dbReference type="NCBI Taxonomy" id="1034604"/>
    <lineage>
        <taxon>Eukaryota</taxon>
        <taxon>Viridiplantae</taxon>
        <taxon>Chlorophyta</taxon>
        <taxon>core chlorophytes</taxon>
        <taxon>Chlorophyceae</taxon>
        <taxon>CS clade</taxon>
        <taxon>Chlamydomonadales</taxon>
        <taxon>Chlamydomonadaceae</taxon>
        <taxon>Chlamydomonas</taxon>
    </lineage>
</organism>
<keyword evidence="2" id="KW-0812">Transmembrane</keyword>
<name>A0A7S0RU59_9CHLO</name>
<gene>
    <name evidence="4" type="ORF">CLEI1391_LOCUS12746</name>
</gene>
<feature type="transmembrane region" description="Helical" evidence="2">
    <location>
        <begin position="73"/>
        <end position="93"/>
    </location>
</feature>
<protein>
    <recommendedName>
        <fullName evidence="3">Cyanobacterial aminoacyl-tRNA synthetase CAAD domain-containing protein</fullName>
    </recommendedName>
</protein>
<evidence type="ECO:0000256" key="2">
    <source>
        <dbReference type="SAM" id="Phobius"/>
    </source>
</evidence>
<dbReference type="EMBL" id="HBFB01022629">
    <property type="protein sequence ID" value="CAD8686151.1"/>
    <property type="molecule type" value="Transcribed_RNA"/>
</dbReference>
<comment type="subcellular location">
    <subcellularLocation>
        <location evidence="1">Membrane</location>
        <topology evidence="1">Multi-pass membrane protein</topology>
    </subcellularLocation>
</comment>
<evidence type="ECO:0000259" key="3">
    <source>
        <dbReference type="Pfam" id="PF14159"/>
    </source>
</evidence>
<dbReference type="Pfam" id="PF14159">
    <property type="entry name" value="CAAD"/>
    <property type="match status" value="1"/>
</dbReference>
<keyword evidence="2" id="KW-1133">Transmembrane helix</keyword>
<evidence type="ECO:0000256" key="1">
    <source>
        <dbReference type="ARBA" id="ARBA00004141"/>
    </source>
</evidence>
<dbReference type="InterPro" id="IPR033344">
    <property type="entry name" value="CURT1"/>
</dbReference>
<feature type="domain" description="Cyanobacterial aminoacyl-tRNA synthetase CAAD" evidence="3">
    <location>
        <begin position="58"/>
        <end position="144"/>
    </location>
</feature>
<dbReference type="InterPro" id="IPR025564">
    <property type="entry name" value="CAAD_dom"/>
</dbReference>
<sequence length="145" mass="15394">MALMARVSSKVAAGAARRSVVAAPVRPRAAVRPAVVVKASSQEDPSAELQKQMNDALKTVQEKWEATSDAEKPAAIAIIIGAVIAQISIGATMDAVNKIPFINGFLEFVGLAVTGVYAYRYFTDPAERENVKKSIDSFTKAVTGK</sequence>
<evidence type="ECO:0000313" key="4">
    <source>
        <dbReference type="EMBL" id="CAD8686151.1"/>
    </source>
</evidence>